<reference evidence="3" key="2">
    <citation type="submission" date="2021-09" db="EMBL/GenBank/DDBJ databases">
        <authorList>
            <person name="Jia N."/>
            <person name="Wang J."/>
            <person name="Shi W."/>
            <person name="Du L."/>
            <person name="Sun Y."/>
            <person name="Zhan W."/>
            <person name="Jiang J."/>
            <person name="Wang Q."/>
            <person name="Zhang B."/>
            <person name="Ji P."/>
            <person name="Sakyi L.B."/>
            <person name="Cui X."/>
            <person name="Yuan T."/>
            <person name="Jiang B."/>
            <person name="Yang W."/>
            <person name="Lam T.T.-Y."/>
            <person name="Chang Q."/>
            <person name="Ding S."/>
            <person name="Wang X."/>
            <person name="Zhu J."/>
            <person name="Ruan X."/>
            <person name="Zhao L."/>
            <person name="Wei J."/>
            <person name="Que T."/>
            <person name="Du C."/>
            <person name="Cheng J."/>
            <person name="Dai P."/>
            <person name="Han X."/>
            <person name="Huang E."/>
            <person name="Gao Y."/>
            <person name="Liu J."/>
            <person name="Shao H."/>
            <person name="Ye R."/>
            <person name="Li L."/>
            <person name="Wei W."/>
            <person name="Wang X."/>
            <person name="Wang C."/>
            <person name="Huo Q."/>
            <person name="Li W."/>
            <person name="Guo W."/>
            <person name="Chen H."/>
            <person name="Chen S."/>
            <person name="Zhou L."/>
            <person name="Zhou L."/>
            <person name="Ni X."/>
            <person name="Tian J."/>
            <person name="Zhou Y."/>
            <person name="Sheng Y."/>
            <person name="Liu T."/>
            <person name="Pan Y."/>
            <person name="Xia L."/>
            <person name="Li J."/>
            <person name="Zhao F."/>
            <person name="Cao W."/>
        </authorList>
    </citation>
    <scope>NUCLEOTIDE SEQUENCE</scope>
    <source>
        <strain evidence="3">Rsan-2018</strain>
        <tissue evidence="3">Larvae</tissue>
    </source>
</reference>
<keyword evidence="1" id="KW-0175">Coiled coil</keyword>
<evidence type="ECO:0000313" key="4">
    <source>
        <dbReference type="Proteomes" id="UP000821837"/>
    </source>
</evidence>
<sequence>MRATSQKQEKCKRTGQAKTAQQKASTRLLFMPLQPQDPQEDGRENLIQELQKLKKELKAVRQRNKRLTDALLDKIGGSAKMAGTSKLPASVSTGAPDMGMEVREASQRSLTGQACRTVESSTVKAPATPEKVDVVKACLQRYVDLHPMGPPAAPPETRVACVRKYLRSYFTEAGRVGKRIRVNKKAQV</sequence>
<feature type="coiled-coil region" evidence="1">
    <location>
        <begin position="43"/>
        <end position="70"/>
    </location>
</feature>
<accession>A0A9D4SM63</accession>
<dbReference type="VEuPathDB" id="VectorBase:RSAN_041196"/>
<feature type="region of interest" description="Disordered" evidence="2">
    <location>
        <begin position="1"/>
        <end position="26"/>
    </location>
</feature>
<proteinExistence type="predicted"/>
<feature type="compositionally biased region" description="Polar residues" evidence="2">
    <location>
        <begin position="16"/>
        <end position="25"/>
    </location>
</feature>
<evidence type="ECO:0000256" key="2">
    <source>
        <dbReference type="SAM" id="MobiDB-lite"/>
    </source>
</evidence>
<reference evidence="3" key="1">
    <citation type="journal article" date="2020" name="Cell">
        <title>Large-Scale Comparative Analyses of Tick Genomes Elucidate Their Genetic Diversity and Vector Capacities.</title>
        <authorList>
            <consortium name="Tick Genome and Microbiome Consortium (TIGMIC)"/>
            <person name="Jia N."/>
            <person name="Wang J."/>
            <person name="Shi W."/>
            <person name="Du L."/>
            <person name="Sun Y."/>
            <person name="Zhan W."/>
            <person name="Jiang J.F."/>
            <person name="Wang Q."/>
            <person name="Zhang B."/>
            <person name="Ji P."/>
            <person name="Bell-Sakyi L."/>
            <person name="Cui X.M."/>
            <person name="Yuan T.T."/>
            <person name="Jiang B.G."/>
            <person name="Yang W.F."/>
            <person name="Lam T.T."/>
            <person name="Chang Q.C."/>
            <person name="Ding S.J."/>
            <person name="Wang X.J."/>
            <person name="Zhu J.G."/>
            <person name="Ruan X.D."/>
            <person name="Zhao L."/>
            <person name="Wei J.T."/>
            <person name="Ye R.Z."/>
            <person name="Que T.C."/>
            <person name="Du C.H."/>
            <person name="Zhou Y.H."/>
            <person name="Cheng J.X."/>
            <person name="Dai P.F."/>
            <person name="Guo W.B."/>
            <person name="Han X.H."/>
            <person name="Huang E.J."/>
            <person name="Li L.F."/>
            <person name="Wei W."/>
            <person name="Gao Y.C."/>
            <person name="Liu J.Z."/>
            <person name="Shao H.Z."/>
            <person name="Wang X."/>
            <person name="Wang C.C."/>
            <person name="Yang T.C."/>
            <person name="Huo Q.B."/>
            <person name="Li W."/>
            <person name="Chen H.Y."/>
            <person name="Chen S.E."/>
            <person name="Zhou L.G."/>
            <person name="Ni X.B."/>
            <person name="Tian J.H."/>
            <person name="Sheng Y."/>
            <person name="Liu T."/>
            <person name="Pan Y.S."/>
            <person name="Xia L.Y."/>
            <person name="Li J."/>
            <person name="Zhao F."/>
            <person name="Cao W.C."/>
        </authorList>
    </citation>
    <scope>NUCLEOTIDE SEQUENCE</scope>
    <source>
        <strain evidence="3">Rsan-2018</strain>
    </source>
</reference>
<evidence type="ECO:0000256" key="1">
    <source>
        <dbReference type="SAM" id="Coils"/>
    </source>
</evidence>
<comment type="caution">
    <text evidence="3">The sequence shown here is derived from an EMBL/GenBank/DDBJ whole genome shotgun (WGS) entry which is preliminary data.</text>
</comment>
<evidence type="ECO:0008006" key="5">
    <source>
        <dbReference type="Google" id="ProtNLM"/>
    </source>
</evidence>
<evidence type="ECO:0000313" key="3">
    <source>
        <dbReference type="EMBL" id="KAH7931433.1"/>
    </source>
</evidence>
<protein>
    <recommendedName>
        <fullName evidence="5">BEN domain-containing protein</fullName>
    </recommendedName>
</protein>
<dbReference type="EMBL" id="JABSTV010002322">
    <property type="protein sequence ID" value="KAH7931433.1"/>
    <property type="molecule type" value="Genomic_DNA"/>
</dbReference>
<name>A0A9D4SM63_RHISA</name>
<organism evidence="3 4">
    <name type="scientific">Rhipicephalus sanguineus</name>
    <name type="common">Brown dog tick</name>
    <name type="synonym">Ixodes sanguineus</name>
    <dbReference type="NCBI Taxonomy" id="34632"/>
    <lineage>
        <taxon>Eukaryota</taxon>
        <taxon>Metazoa</taxon>
        <taxon>Ecdysozoa</taxon>
        <taxon>Arthropoda</taxon>
        <taxon>Chelicerata</taxon>
        <taxon>Arachnida</taxon>
        <taxon>Acari</taxon>
        <taxon>Parasitiformes</taxon>
        <taxon>Ixodida</taxon>
        <taxon>Ixodoidea</taxon>
        <taxon>Ixodidae</taxon>
        <taxon>Rhipicephalinae</taxon>
        <taxon>Rhipicephalus</taxon>
        <taxon>Rhipicephalus</taxon>
    </lineage>
</organism>
<keyword evidence="4" id="KW-1185">Reference proteome</keyword>
<dbReference type="Proteomes" id="UP000821837">
    <property type="component" value="Unassembled WGS sequence"/>
</dbReference>
<gene>
    <name evidence="3" type="ORF">HPB52_025682</name>
</gene>
<dbReference type="AlphaFoldDB" id="A0A9D4SM63"/>